<dbReference type="InterPro" id="IPR036612">
    <property type="entry name" value="KH_dom_type_1_sf"/>
</dbReference>
<reference evidence="20" key="1">
    <citation type="journal article" date="2017" name="Nat. Ecol. Evol.">
        <title>Genome expansion and lineage-specific genetic innovations in the forest pathogenic fungi Armillaria.</title>
        <authorList>
            <person name="Sipos G."/>
            <person name="Prasanna A.N."/>
            <person name="Walter M.C."/>
            <person name="O'Connor E."/>
            <person name="Balint B."/>
            <person name="Krizsan K."/>
            <person name="Kiss B."/>
            <person name="Hess J."/>
            <person name="Varga T."/>
            <person name="Slot J."/>
            <person name="Riley R."/>
            <person name="Boka B."/>
            <person name="Rigling D."/>
            <person name="Barry K."/>
            <person name="Lee J."/>
            <person name="Mihaltcheva S."/>
            <person name="LaButti K."/>
            <person name="Lipzen A."/>
            <person name="Waldron R."/>
            <person name="Moloney N.M."/>
            <person name="Sperisen C."/>
            <person name="Kredics L."/>
            <person name="Vagvoelgyi C."/>
            <person name="Patrignani A."/>
            <person name="Fitzpatrick D."/>
            <person name="Nagy I."/>
            <person name="Doyle S."/>
            <person name="Anderson J.B."/>
            <person name="Grigoriev I.V."/>
            <person name="Gueldener U."/>
            <person name="Muensterkoetter M."/>
            <person name="Nagy L.G."/>
        </authorList>
    </citation>
    <scope>NUCLEOTIDE SEQUENCE [LARGE SCALE GENOMIC DNA]</scope>
    <source>
        <strain evidence="20">C18/9</strain>
    </source>
</reference>
<dbReference type="Gene3D" id="3.30.1370.10">
    <property type="entry name" value="K Homology domain, type 1"/>
    <property type="match status" value="3"/>
</dbReference>
<dbReference type="GO" id="GO:0015934">
    <property type="term" value="C:large ribosomal subunit"/>
    <property type="evidence" value="ECO:0007669"/>
    <property type="project" value="InterPro"/>
</dbReference>
<dbReference type="SUPFAM" id="SSF47336">
    <property type="entry name" value="ACP-like"/>
    <property type="match status" value="1"/>
</dbReference>
<dbReference type="GO" id="GO:0006633">
    <property type="term" value="P:fatty acid biosynthetic process"/>
    <property type="evidence" value="ECO:0007669"/>
    <property type="project" value="UniProtKB-KW"/>
</dbReference>
<dbReference type="GO" id="GO:0006412">
    <property type="term" value="P:translation"/>
    <property type="evidence" value="ECO:0007669"/>
    <property type="project" value="InterPro"/>
</dbReference>
<dbReference type="InterPro" id="IPR005755">
    <property type="entry name" value="Ribosomal_uL13_euk/arc"/>
</dbReference>
<dbReference type="InterPro" id="IPR009081">
    <property type="entry name" value="PP-bd_ACP"/>
</dbReference>
<dbReference type="NCBIfam" id="TIGR01077">
    <property type="entry name" value="L13_A_E"/>
    <property type="match status" value="1"/>
</dbReference>
<comment type="pathway">
    <text evidence="2">Lipid metabolism; fatty acid biosynthesis.</text>
</comment>
<dbReference type="PRINTS" id="PR01790">
    <property type="entry name" value="SMP30FAMILY"/>
</dbReference>
<accession>A0A284RA74</accession>
<dbReference type="GO" id="GO:0019853">
    <property type="term" value="P:L-ascorbic acid biosynthetic process"/>
    <property type="evidence" value="ECO:0007669"/>
    <property type="project" value="TreeGrafter"/>
</dbReference>
<comment type="similarity">
    <text evidence="4">Belongs to the SMP-30/CGR1 family.</text>
</comment>
<dbReference type="SUPFAM" id="SSF52161">
    <property type="entry name" value="Ribosomal protein L13"/>
    <property type="match status" value="1"/>
</dbReference>
<evidence type="ECO:0000256" key="10">
    <source>
        <dbReference type="ARBA" id="ARBA00022980"/>
    </source>
</evidence>
<proteinExistence type="inferred from homology"/>
<dbReference type="InterPro" id="IPR036899">
    <property type="entry name" value="Ribosomal_uL13_sf"/>
</dbReference>
<feature type="binding site" evidence="15">
    <location>
        <position position="250"/>
    </location>
    <ligand>
        <name>a divalent metal cation</name>
        <dbReference type="ChEBI" id="CHEBI:60240"/>
    </ligand>
</feature>
<evidence type="ECO:0000313" key="20">
    <source>
        <dbReference type="Proteomes" id="UP000219338"/>
    </source>
</evidence>
<feature type="binding site" evidence="15">
    <location>
        <position position="220"/>
    </location>
    <ligand>
        <name>substrate</name>
    </ligand>
</feature>
<dbReference type="CDD" id="cd22456">
    <property type="entry name" value="KH-I_Rnc1_rpt2"/>
    <property type="match status" value="1"/>
</dbReference>
<feature type="binding site" evidence="15">
    <location>
        <position position="200"/>
    </location>
    <ligand>
        <name>substrate</name>
    </ligand>
</feature>
<organism evidence="19 20">
    <name type="scientific">Armillaria ostoyae</name>
    <name type="common">Armillaria root rot fungus</name>
    <dbReference type="NCBI Taxonomy" id="47428"/>
    <lineage>
        <taxon>Eukaryota</taxon>
        <taxon>Fungi</taxon>
        <taxon>Dikarya</taxon>
        <taxon>Basidiomycota</taxon>
        <taxon>Agaricomycotina</taxon>
        <taxon>Agaricomycetes</taxon>
        <taxon>Agaricomycetidae</taxon>
        <taxon>Agaricales</taxon>
        <taxon>Marasmiineae</taxon>
        <taxon>Physalacriaceae</taxon>
        <taxon>Armillaria</taxon>
    </lineage>
</organism>
<dbReference type="EMBL" id="FUEG01000006">
    <property type="protein sequence ID" value="SJL05673.1"/>
    <property type="molecule type" value="Genomic_DNA"/>
</dbReference>
<dbReference type="Gene3D" id="2.120.10.30">
    <property type="entry name" value="TolB, C-terminal domain"/>
    <property type="match status" value="1"/>
</dbReference>
<feature type="compositionally biased region" description="Low complexity" evidence="17">
    <location>
        <begin position="864"/>
        <end position="876"/>
    </location>
</feature>
<evidence type="ECO:0000256" key="11">
    <source>
        <dbReference type="ARBA" id="ARBA00023098"/>
    </source>
</evidence>
<dbReference type="Pfam" id="PF00013">
    <property type="entry name" value="KH_1"/>
    <property type="match status" value="3"/>
</dbReference>
<dbReference type="Proteomes" id="UP000219338">
    <property type="component" value="Unassembled WGS sequence"/>
</dbReference>
<comment type="similarity">
    <text evidence="5">Belongs to the acyl carrier protein (ACP) family.</text>
</comment>
<dbReference type="Gene3D" id="1.10.1200.10">
    <property type="entry name" value="ACP-like"/>
    <property type="match status" value="1"/>
</dbReference>
<dbReference type="InterPro" id="IPR013658">
    <property type="entry name" value="SGL"/>
</dbReference>
<dbReference type="GO" id="GO:0003735">
    <property type="term" value="F:structural constituent of ribosome"/>
    <property type="evidence" value="ECO:0007669"/>
    <property type="project" value="InterPro"/>
</dbReference>
<evidence type="ECO:0000256" key="15">
    <source>
        <dbReference type="PIRSR" id="PIRSR605511-2"/>
    </source>
</evidence>
<dbReference type="CDD" id="cd00392">
    <property type="entry name" value="Ribosomal_L13"/>
    <property type="match status" value="1"/>
</dbReference>
<feature type="domain" description="Carrier" evidence="18">
    <location>
        <begin position="41"/>
        <end position="117"/>
    </location>
</feature>
<dbReference type="InterPro" id="IPR005822">
    <property type="entry name" value="Ribosomal_uL13"/>
</dbReference>
<feature type="compositionally biased region" description="Low complexity" evidence="17">
    <location>
        <begin position="891"/>
        <end position="902"/>
    </location>
</feature>
<dbReference type="Pfam" id="PF00572">
    <property type="entry name" value="Ribosomal_L13"/>
    <property type="match status" value="1"/>
</dbReference>
<dbReference type="PROSITE" id="PS50084">
    <property type="entry name" value="KH_TYPE_1"/>
    <property type="match status" value="3"/>
</dbReference>
<evidence type="ECO:0000256" key="12">
    <source>
        <dbReference type="ARBA" id="ARBA00023160"/>
    </source>
</evidence>
<feature type="binding site" evidence="15">
    <location>
        <position position="118"/>
    </location>
    <ligand>
        <name>a divalent metal cation</name>
        <dbReference type="ChEBI" id="CHEBI:60240"/>
    </ligand>
</feature>
<evidence type="ECO:0000313" key="19">
    <source>
        <dbReference type="EMBL" id="SJL05673.1"/>
    </source>
</evidence>
<evidence type="ECO:0000259" key="18">
    <source>
        <dbReference type="PROSITE" id="PS50075"/>
    </source>
</evidence>
<dbReference type="SMART" id="SM00322">
    <property type="entry name" value="KH"/>
    <property type="match status" value="3"/>
</dbReference>
<evidence type="ECO:0000256" key="1">
    <source>
        <dbReference type="ARBA" id="ARBA00004021"/>
    </source>
</evidence>
<keyword evidence="13" id="KW-0687">Ribonucleoprotein</keyword>
<evidence type="ECO:0000256" key="2">
    <source>
        <dbReference type="ARBA" id="ARBA00005194"/>
    </source>
</evidence>
<dbReference type="InterPro" id="IPR049786">
    <property type="entry name" value="Rnc1_KH-I_3"/>
</dbReference>
<feature type="active site" description="Proton donor/acceptor" evidence="14">
    <location>
        <position position="300"/>
    </location>
</feature>
<dbReference type="PANTHER" id="PTHR10907">
    <property type="entry name" value="REGUCALCIN"/>
    <property type="match status" value="1"/>
</dbReference>
<feature type="region of interest" description="Disordered" evidence="17">
    <location>
        <begin position="606"/>
        <end position="625"/>
    </location>
</feature>
<comment type="function">
    <text evidence="1">Component of the ribosome, a large ribonucleoprotein complex responsible for the synthesis of proteins in the cell. The small ribosomal subunit (SSU) binds messenger RNAs (mRNAs) and translates the encoded message by selecting cognate aminoacyl-transfer RNA (tRNA) molecules. The large subunit (LSU) contains the ribosomal catalytic site termed the peptidyl transferase center (PTC), which catalyzes the formation of peptide bonds, thereby polymerizing the amino acids delivered by tRNAs into a polypeptide chain. The nascent polypeptides leave the ribosome through a tunnel in the LSU and interact with protein factors that function in enzymatic processing, targeting, and the membrane insertion of nascent chains at the exit of the ribosomal tunnel.</text>
</comment>
<dbReference type="GO" id="GO:0003723">
    <property type="term" value="F:RNA binding"/>
    <property type="evidence" value="ECO:0007669"/>
    <property type="project" value="UniProtKB-UniRule"/>
</dbReference>
<dbReference type="SUPFAM" id="SSF54791">
    <property type="entry name" value="Eukaryotic type KH-domain (KH-domain type I)"/>
    <property type="match status" value="3"/>
</dbReference>
<evidence type="ECO:0000256" key="4">
    <source>
        <dbReference type="ARBA" id="ARBA00008853"/>
    </source>
</evidence>
<keyword evidence="15" id="KW-0479">Metal-binding</keyword>
<dbReference type="InterPro" id="IPR005511">
    <property type="entry name" value="SMP-30"/>
</dbReference>
<dbReference type="GO" id="GO:0099128">
    <property type="term" value="C:mitochondrial [2Fe-2S] assembly complex"/>
    <property type="evidence" value="ECO:0007669"/>
    <property type="project" value="UniProtKB-ARBA"/>
</dbReference>
<dbReference type="Gene3D" id="3.90.1180.10">
    <property type="entry name" value="Ribosomal protein L13"/>
    <property type="match status" value="1"/>
</dbReference>
<dbReference type="GO" id="GO:0004341">
    <property type="term" value="F:gluconolactonase activity"/>
    <property type="evidence" value="ECO:0007669"/>
    <property type="project" value="TreeGrafter"/>
</dbReference>
<feature type="binding site" evidence="15">
    <location>
        <position position="202"/>
    </location>
    <ligand>
        <name>substrate</name>
    </ligand>
</feature>
<dbReference type="PANTHER" id="PTHR10907:SF47">
    <property type="entry name" value="REGUCALCIN"/>
    <property type="match status" value="1"/>
</dbReference>
<keyword evidence="15" id="KW-0862">Zinc</keyword>
<dbReference type="FunFam" id="1.10.1200.10:FF:000003">
    <property type="entry name" value="Acyl carrier protein"/>
    <property type="match status" value="1"/>
</dbReference>
<dbReference type="STRING" id="47428.A0A284RA74"/>
<dbReference type="FunFam" id="3.90.1180.10:FF:000002">
    <property type="entry name" value="60S ribosomal protein L16"/>
    <property type="match status" value="1"/>
</dbReference>
<keyword evidence="12" id="KW-0275">Fatty acid biosynthesis</keyword>
<evidence type="ECO:0000256" key="3">
    <source>
        <dbReference type="ARBA" id="ARBA00006227"/>
    </source>
</evidence>
<dbReference type="OrthoDB" id="1882297at2759"/>
<keyword evidence="20" id="KW-1185">Reference proteome</keyword>
<evidence type="ECO:0000256" key="6">
    <source>
        <dbReference type="ARBA" id="ARBA00022450"/>
    </source>
</evidence>
<evidence type="ECO:0000256" key="17">
    <source>
        <dbReference type="SAM" id="MobiDB-lite"/>
    </source>
</evidence>
<gene>
    <name evidence="19" type="ORF">ARMOST_09009</name>
</gene>
<dbReference type="HAMAP" id="MF_01366">
    <property type="entry name" value="Ribosomal_uL13"/>
    <property type="match status" value="1"/>
</dbReference>
<feature type="binding site" evidence="15">
    <location>
        <position position="300"/>
    </location>
    <ligand>
        <name>a divalent metal cation</name>
        <dbReference type="ChEBI" id="CHEBI:60240"/>
    </ligand>
</feature>
<dbReference type="CDD" id="cd22457">
    <property type="entry name" value="KH-I_Rnc1_rpt3"/>
    <property type="match status" value="1"/>
</dbReference>
<keyword evidence="8" id="KW-0597">Phosphoprotein</keyword>
<evidence type="ECO:0000256" key="5">
    <source>
        <dbReference type="ARBA" id="ARBA00010930"/>
    </source>
</evidence>
<dbReference type="PROSITE" id="PS50075">
    <property type="entry name" value="CARRIER"/>
    <property type="match status" value="1"/>
</dbReference>
<dbReference type="Pfam" id="PF00550">
    <property type="entry name" value="PP-binding"/>
    <property type="match status" value="1"/>
</dbReference>
<dbReference type="Gene3D" id="6.10.250.3250">
    <property type="match status" value="1"/>
</dbReference>
<dbReference type="InterPro" id="IPR004088">
    <property type="entry name" value="KH_dom_type_1"/>
</dbReference>
<dbReference type="InterPro" id="IPR004087">
    <property type="entry name" value="KH_dom"/>
</dbReference>
<dbReference type="Pfam" id="PF08450">
    <property type="entry name" value="SGL"/>
    <property type="match status" value="1"/>
</dbReference>
<keyword evidence="16" id="KW-0694">RNA-binding</keyword>
<keyword evidence="7" id="KW-0444">Lipid biosynthesis</keyword>
<feature type="region of interest" description="Disordered" evidence="17">
    <location>
        <begin position="851"/>
        <end position="904"/>
    </location>
</feature>
<comment type="cofactor">
    <cofactor evidence="15">
        <name>Zn(2+)</name>
        <dbReference type="ChEBI" id="CHEBI:29105"/>
    </cofactor>
    <text evidence="15">Binds 1 divalent metal cation per subunit.</text>
</comment>
<evidence type="ECO:0000256" key="8">
    <source>
        <dbReference type="ARBA" id="ARBA00022553"/>
    </source>
</evidence>
<comment type="similarity">
    <text evidence="3">Belongs to the universal ribosomal protein uL13 family.</text>
</comment>
<evidence type="ECO:0000256" key="16">
    <source>
        <dbReference type="PROSITE-ProRule" id="PRU00117"/>
    </source>
</evidence>
<evidence type="ECO:0000256" key="14">
    <source>
        <dbReference type="PIRSR" id="PIRSR605511-1"/>
    </source>
</evidence>
<keyword evidence="11" id="KW-0443">Lipid metabolism</keyword>
<feature type="compositionally biased region" description="Low complexity" evidence="17">
    <location>
        <begin position="670"/>
        <end position="682"/>
    </location>
</feature>
<dbReference type="InterPro" id="IPR011042">
    <property type="entry name" value="6-blade_b-propeller_TolB-like"/>
</dbReference>
<dbReference type="GO" id="GO:0005509">
    <property type="term" value="F:calcium ion binding"/>
    <property type="evidence" value="ECO:0007669"/>
    <property type="project" value="TreeGrafter"/>
</dbReference>
<dbReference type="InterPro" id="IPR036736">
    <property type="entry name" value="ACP-like_sf"/>
</dbReference>
<protein>
    <recommendedName>
        <fullName evidence="18">Carrier domain-containing protein</fullName>
    </recommendedName>
</protein>
<dbReference type="SUPFAM" id="SSF63829">
    <property type="entry name" value="Calcium-dependent phosphotriesterase"/>
    <property type="match status" value="1"/>
</dbReference>
<keyword evidence="10" id="KW-0689">Ribosomal protein</keyword>
<evidence type="ECO:0000256" key="7">
    <source>
        <dbReference type="ARBA" id="ARBA00022516"/>
    </source>
</evidence>
<feature type="region of interest" description="Disordered" evidence="17">
    <location>
        <begin position="659"/>
        <end position="683"/>
    </location>
</feature>
<keyword evidence="6" id="KW-0596">Phosphopantetheine</keyword>
<sequence length="992" mass="109579">MSFLRLAARPATLSRPFLSVYYSQRQLPARWYSAAAGLTKEAIENRVLSVFKGFEKVKAEQLGPSASFKNLGLDSLDAVEVVMAVEEFQEFSIEIPDEAADEMETVEQVIKYISETPEGPIYDPRNGVLHFVDIQEKKVYHLNTQDNQLAVDQYEDSITCLALCSTGLACAASRGFALLDGPTLNYLCKPIPADQQPYTRFNDGACDSKGRFFAGTVCSEEHNVPGMLYRYDPTDCSVKVVDEGPFTDSNGLGWSLDEKTFYFTDTRRNIIYAYDYDDGNLSNRRVFIDANKFNLPGISDGLCIDEEGCIWGARWEGSRIVRFTREGNVDFELFFPTVWRVTACCFGGPNNDQLRSIQTQGIYSLLILEVNTAVAHDTTLEAAFELHRSTPQGLSPFPPAFLPENTVNIDLSFADFAMATFSSTPIVIDGKGHLLGRLASIISKQILSGQKIVVVRCEEINISGSFFRNKLRYHNFLHKRHIVNPKKSGPFHHRAPSKILYRAIRGMTPHKSARGAAALERLQLYEGVPPPYDRKKRMVVPEALRVLRLKPGRKYCTVKRLSHEVGWGYKDVVDRLEEKRKIKAQAFHERKLAAIKLRQKATLDKSSSFEKLTQPKGAQTRRAEKTVFLSQSSSPFLSPVILLPSSPFSLLPLIPPFSMPSDSSERRDSASPPQSRSASPPSHDILTLRALVSTKDAGVIIGKAGKNVADLRDQTGVKAGVSKVIPGVHERVLTVTGLVEAVARAYTLIISQLVASSPSSPIPASPSTSHTSIRLLISHNLMGTIIGRQGLKIKAIQDGSGARMIASKDMLPQSTERIVEVQGSPDSIGHAIEEIGKCLLEDYERGMGTVLYHPGTSEERSGSRRSTNGYSSNSRRSNGDIRGHLSPPTSPSMGPTSMSVPPANLRTQNISIPSDMVGCIIGRSGTKITEIRRLSGSKISIAKAPHDETGERMFTIVGTPEANEKALFLLYNQLESEKERRVGREQPQELQD</sequence>
<name>A0A284RA74_ARMOS</name>
<evidence type="ECO:0000256" key="9">
    <source>
        <dbReference type="ARBA" id="ARBA00022832"/>
    </source>
</evidence>
<dbReference type="CDD" id="cd22455">
    <property type="entry name" value="KH-I_Rnc1_rpt1"/>
    <property type="match status" value="1"/>
</dbReference>
<evidence type="ECO:0000256" key="13">
    <source>
        <dbReference type="ARBA" id="ARBA00023274"/>
    </source>
</evidence>
<dbReference type="AlphaFoldDB" id="A0A284RA74"/>
<keyword evidence="9" id="KW-0276">Fatty acid metabolism</keyword>